<name>A0ABU8WUE2_9BURK</name>
<evidence type="ECO:0000256" key="1">
    <source>
        <dbReference type="ARBA" id="ARBA00001931"/>
    </source>
</evidence>
<dbReference type="EMBL" id="JBBKZT010000020">
    <property type="protein sequence ID" value="MEJ8851147.1"/>
    <property type="molecule type" value="Genomic_DNA"/>
</dbReference>
<sequence length="798" mass="85950">MNTLSNDDEPTAMRWLKRGYATLLIIVGVALAGAGAMLVSDGGSLYYLLAGLVFGISGLLVWRRNGLAPWLYGAMLIATLTWAIYEVRFDAWGLVARLAAPVVLGLPMLLPSLRIPRRHSTPSRRWTNARVLAGALILAPLVGLGLQNLGPELPIDPLWERGATAAPRRLAQPLAQATDTDWKHYGNDQGGTRFSPLTEVTTQNVDKLEVAWEADVGPFEGVRGSLQTTPINIGDALYVCNGHNAVIALDAETGRERWRYVMEGLPSGKPCRGVSYYRVPQAKGACAERILATSQTPELFALDAATGQPCAGFGEGGRVKLLEGLGDVPAGYHYVSSAPQVVRGKVVFGGAIMDGQYWGEPSGVVRAFDAVTGQLAWAFDAGRPERRGAPPPGESYTAATPNSWAPISADEALGLVYLPMGNATPDFYGAQRRPFDDDVASSVIALDADTGQRRWRFQTLHHDIWDYDVPSQPTLVDLPTSTGVRRALIQPTKRGEIFVIDRETGEPIKTVDERPVPREGALPGERLSPTQPFSTGMPSFRGARLREADMWGLTPFDQLACRILFKRANYDGTLTPVSLDRTTIFDPGYSGGINWGSVSIDVDRGIMMVNWMRLPSIVEVFSRQEAERRGLQRFDGTRGQGAPAAPQENTPYAARNAQFLSPLGVPCSAPPWGLITAVDLQSGQAIWSKPLGTGRDSGPLGLRTHLPFTMGVPNSGGTVTTRGGLTFIGASVDSMFRAFDTATGEVLWQADLPGAGMATPMSYRSPASGRQFVVIAAGGRAALKTRLSTRIVAYALPK</sequence>
<dbReference type="RefSeq" id="WP_340346678.1">
    <property type="nucleotide sequence ID" value="NZ_JBBKZT010000020.1"/>
</dbReference>
<feature type="domain" description="Pyrrolo-quinoline quinone repeat" evidence="6">
    <location>
        <begin position="182"/>
        <end position="773"/>
    </location>
</feature>
<keyword evidence="5" id="KW-0472">Membrane</keyword>
<proteinExistence type="inferred from homology"/>
<dbReference type="InterPro" id="IPR002372">
    <property type="entry name" value="PQQ_rpt_dom"/>
</dbReference>
<feature type="transmembrane region" description="Helical" evidence="5">
    <location>
        <begin position="131"/>
        <end position="150"/>
    </location>
</feature>
<evidence type="ECO:0000313" key="8">
    <source>
        <dbReference type="Proteomes" id="UP001385892"/>
    </source>
</evidence>
<keyword evidence="5" id="KW-0812">Transmembrane</keyword>
<comment type="caution">
    <text evidence="7">The sequence shown here is derived from an EMBL/GenBank/DDBJ whole genome shotgun (WGS) entry which is preliminary data.</text>
</comment>
<dbReference type="NCBIfam" id="TIGR03074">
    <property type="entry name" value="PQQ_membr_DH"/>
    <property type="match status" value="1"/>
</dbReference>
<keyword evidence="3 7" id="KW-0560">Oxidoreductase</keyword>
<evidence type="ECO:0000259" key="6">
    <source>
        <dbReference type="Pfam" id="PF01011"/>
    </source>
</evidence>
<dbReference type="Pfam" id="PF01011">
    <property type="entry name" value="PQQ"/>
    <property type="match status" value="1"/>
</dbReference>
<dbReference type="PANTHER" id="PTHR32303">
    <property type="entry name" value="QUINOPROTEIN ALCOHOL DEHYDROGENASE (CYTOCHROME C)"/>
    <property type="match status" value="1"/>
</dbReference>
<reference evidence="7 8" key="1">
    <citation type="submission" date="2024-03" db="EMBL/GenBank/DDBJ databases">
        <title>Novel species of the genus Variovorax.</title>
        <authorList>
            <person name="Liu Q."/>
            <person name="Xin Y.-H."/>
        </authorList>
    </citation>
    <scope>NUCLEOTIDE SEQUENCE [LARGE SCALE GENOMIC DNA]</scope>
    <source>
        <strain evidence="7 8">KACC 18900</strain>
    </source>
</reference>
<feature type="transmembrane region" description="Helical" evidence="5">
    <location>
        <begin position="91"/>
        <end position="110"/>
    </location>
</feature>
<dbReference type="EC" id="1.1.-.-" evidence="7"/>
<evidence type="ECO:0000256" key="5">
    <source>
        <dbReference type="SAM" id="Phobius"/>
    </source>
</evidence>
<accession>A0ABU8WUE2</accession>
<organism evidence="7 8">
    <name type="scientific">Variovorax rhizosphaerae</name>
    <dbReference type="NCBI Taxonomy" id="1836200"/>
    <lineage>
        <taxon>Bacteria</taxon>
        <taxon>Pseudomonadati</taxon>
        <taxon>Pseudomonadota</taxon>
        <taxon>Betaproteobacteria</taxon>
        <taxon>Burkholderiales</taxon>
        <taxon>Comamonadaceae</taxon>
        <taxon>Variovorax</taxon>
    </lineage>
</organism>
<dbReference type="InterPro" id="IPR011047">
    <property type="entry name" value="Quinoprotein_ADH-like_sf"/>
</dbReference>
<dbReference type="InterPro" id="IPR018391">
    <property type="entry name" value="PQQ_b-propeller_rpt"/>
</dbReference>
<feature type="region of interest" description="Disordered" evidence="4">
    <location>
        <begin position="514"/>
        <end position="536"/>
    </location>
</feature>
<dbReference type="PANTHER" id="PTHR32303:SF4">
    <property type="entry name" value="QUINOPROTEIN GLUCOSE DEHYDROGENASE"/>
    <property type="match status" value="1"/>
</dbReference>
<comment type="similarity">
    <text evidence="2">Belongs to the bacterial PQQ dehydrogenase family.</text>
</comment>
<dbReference type="SUPFAM" id="SSF50998">
    <property type="entry name" value="Quinoprotein alcohol dehydrogenase-like"/>
    <property type="match status" value="1"/>
</dbReference>
<keyword evidence="8" id="KW-1185">Reference proteome</keyword>
<dbReference type="SMART" id="SM00564">
    <property type="entry name" value="PQQ"/>
    <property type="match status" value="6"/>
</dbReference>
<feature type="transmembrane region" description="Helical" evidence="5">
    <location>
        <begin position="45"/>
        <end position="62"/>
    </location>
</feature>
<protein>
    <submittedName>
        <fullName evidence="7">Membrane-bound PQQ-dependent dehydrogenase, glucose/quinate/shikimate family</fullName>
        <ecNumber evidence="7">1.1.-.-</ecNumber>
    </submittedName>
</protein>
<dbReference type="CDD" id="cd10280">
    <property type="entry name" value="PQQ_mGDH"/>
    <property type="match status" value="1"/>
</dbReference>
<evidence type="ECO:0000256" key="2">
    <source>
        <dbReference type="ARBA" id="ARBA00008156"/>
    </source>
</evidence>
<dbReference type="GO" id="GO:0016491">
    <property type="term" value="F:oxidoreductase activity"/>
    <property type="evidence" value="ECO:0007669"/>
    <property type="project" value="UniProtKB-KW"/>
</dbReference>
<dbReference type="InterPro" id="IPR017511">
    <property type="entry name" value="PQQ_mDH"/>
</dbReference>
<keyword evidence="5" id="KW-1133">Transmembrane helix</keyword>
<evidence type="ECO:0000313" key="7">
    <source>
        <dbReference type="EMBL" id="MEJ8851147.1"/>
    </source>
</evidence>
<gene>
    <name evidence="7" type="ORF">WKW82_31235</name>
</gene>
<feature type="transmembrane region" description="Helical" evidence="5">
    <location>
        <begin position="20"/>
        <end position="39"/>
    </location>
</feature>
<dbReference type="Gene3D" id="2.140.10.10">
    <property type="entry name" value="Quinoprotein alcohol dehydrogenase-like superfamily"/>
    <property type="match status" value="2"/>
</dbReference>
<feature type="transmembrane region" description="Helical" evidence="5">
    <location>
        <begin position="69"/>
        <end position="85"/>
    </location>
</feature>
<comment type="cofactor">
    <cofactor evidence="1">
        <name>pyrroloquinoline quinone</name>
        <dbReference type="ChEBI" id="CHEBI:58442"/>
    </cofactor>
</comment>
<evidence type="ECO:0000256" key="3">
    <source>
        <dbReference type="ARBA" id="ARBA00023002"/>
    </source>
</evidence>
<evidence type="ECO:0000256" key="4">
    <source>
        <dbReference type="SAM" id="MobiDB-lite"/>
    </source>
</evidence>
<dbReference type="Proteomes" id="UP001385892">
    <property type="component" value="Unassembled WGS sequence"/>
</dbReference>